<dbReference type="AlphaFoldDB" id="A0A7G9T660"/>
<dbReference type="RefSeq" id="WP_187529417.1">
    <property type="nucleotide sequence ID" value="NZ_CP060724.1"/>
</dbReference>
<protein>
    <submittedName>
        <fullName evidence="1">Uncharacterized protein</fullName>
    </submittedName>
</protein>
<reference evidence="1 2" key="1">
    <citation type="submission" date="2020-08" db="EMBL/GenBank/DDBJ databases">
        <title>Genome sequence of Weissella diestrammenae KACC 16890T.</title>
        <authorList>
            <person name="Hyun D.-W."/>
            <person name="Bae J.-W."/>
        </authorList>
    </citation>
    <scope>NUCLEOTIDE SEQUENCE [LARGE SCALE GENOMIC DNA]</scope>
    <source>
        <strain evidence="1 2">KACC 16890</strain>
    </source>
</reference>
<sequence length="127" mass="13737">MSLIAGTVYFTQEDKTFFLVTDQPHSKFFTVKMHKHQGDTALGSLLNGIKGELGIDPNDLRLGELGAWHIKGGTTAEDLISLYTLELVEPNRVDLKRLSDLGMSFASAANLSDLLTSVDVTGVAALD</sequence>
<evidence type="ECO:0000313" key="1">
    <source>
        <dbReference type="EMBL" id="QNN75585.1"/>
    </source>
</evidence>
<gene>
    <name evidence="1" type="ORF">H9L19_01510</name>
</gene>
<dbReference type="KEGG" id="wdi:H9L19_01510"/>
<keyword evidence="2" id="KW-1185">Reference proteome</keyword>
<name>A0A7G9T660_9LACO</name>
<proteinExistence type="predicted"/>
<dbReference type="Proteomes" id="UP000515800">
    <property type="component" value="Chromosome"/>
</dbReference>
<accession>A0A7G9T660</accession>
<evidence type="ECO:0000313" key="2">
    <source>
        <dbReference type="Proteomes" id="UP000515800"/>
    </source>
</evidence>
<dbReference type="EMBL" id="CP060724">
    <property type="protein sequence ID" value="QNN75585.1"/>
    <property type="molecule type" value="Genomic_DNA"/>
</dbReference>
<organism evidence="1 2">
    <name type="scientific">Weissella diestrammenae</name>
    <dbReference type="NCBI Taxonomy" id="1162633"/>
    <lineage>
        <taxon>Bacteria</taxon>
        <taxon>Bacillati</taxon>
        <taxon>Bacillota</taxon>
        <taxon>Bacilli</taxon>
        <taxon>Lactobacillales</taxon>
        <taxon>Lactobacillaceae</taxon>
        <taxon>Weissella</taxon>
    </lineage>
</organism>